<reference evidence="2 3" key="1">
    <citation type="submission" date="2017-06" db="EMBL/GenBank/DDBJ databases">
        <authorList>
            <person name="Kim H.J."/>
            <person name="Triplett B.A."/>
        </authorList>
    </citation>
    <scope>NUCLEOTIDE SEQUENCE [LARGE SCALE GENOMIC DNA]</scope>
    <source>
        <strain evidence="2 3">DSM 44715</strain>
    </source>
</reference>
<dbReference type="OrthoDB" id="8772678at2"/>
<evidence type="ECO:0000313" key="3">
    <source>
        <dbReference type="Proteomes" id="UP000198318"/>
    </source>
</evidence>
<dbReference type="PANTHER" id="PTHR18964:SF169">
    <property type="entry name" value="N-ACETYLMANNOSAMINE KINASE"/>
    <property type="match status" value="1"/>
</dbReference>
<dbReference type="InterPro" id="IPR043129">
    <property type="entry name" value="ATPase_NBD"/>
</dbReference>
<proteinExistence type="inferred from homology"/>
<protein>
    <submittedName>
        <fullName evidence="2">Glucokinase</fullName>
    </submittedName>
</protein>
<keyword evidence="2" id="KW-0418">Kinase</keyword>
<dbReference type="Pfam" id="PF00480">
    <property type="entry name" value="ROK"/>
    <property type="match status" value="2"/>
</dbReference>
<organism evidence="2 3">
    <name type="scientific">Actinomadura meyerae</name>
    <dbReference type="NCBI Taxonomy" id="240840"/>
    <lineage>
        <taxon>Bacteria</taxon>
        <taxon>Bacillati</taxon>
        <taxon>Actinomycetota</taxon>
        <taxon>Actinomycetes</taxon>
        <taxon>Streptosporangiales</taxon>
        <taxon>Thermomonosporaceae</taxon>
        <taxon>Actinomadura</taxon>
    </lineage>
</organism>
<name>A0A239G3L1_9ACTN</name>
<dbReference type="EMBL" id="FZOR01000007">
    <property type="protein sequence ID" value="SNS63936.1"/>
    <property type="molecule type" value="Genomic_DNA"/>
</dbReference>
<evidence type="ECO:0000256" key="1">
    <source>
        <dbReference type="ARBA" id="ARBA00006479"/>
    </source>
</evidence>
<keyword evidence="2" id="KW-0808">Transferase</keyword>
<sequence length="287" mass="27893">MTAPPRPPAAAEGVYAALDIGGTKIAAALVDAGGTVRSRERVATPRTGGADVLAAAARLLEGLGDAPVRALGVGAPGVIDPETGSVASATEVLPGWAGTPVRDALAERTGLPVTVVNDVRAMAYGEAAAGAGAGFHRVLHVSVGTGVGGALTTGGRLEHGAHGTAGELAHLLVPERGPVPCGCGRRDHLEAVVSGPAIEAAGDAPHAGAVLGRALAGLLAVLDPDAVVVGGGVAQRGAPFLDAVAAAFRAEALPPLRETPIVLAGLGTDAPLVGAALLAKNVQGSPL</sequence>
<dbReference type="RefSeq" id="WP_089325623.1">
    <property type="nucleotide sequence ID" value="NZ_FZOR01000007.1"/>
</dbReference>
<dbReference type="AlphaFoldDB" id="A0A239G3L1"/>
<accession>A0A239G3L1</accession>
<keyword evidence="3" id="KW-1185">Reference proteome</keyword>
<dbReference type="InterPro" id="IPR000600">
    <property type="entry name" value="ROK"/>
</dbReference>
<evidence type="ECO:0000313" key="2">
    <source>
        <dbReference type="EMBL" id="SNS63936.1"/>
    </source>
</evidence>
<dbReference type="PANTHER" id="PTHR18964">
    <property type="entry name" value="ROK (REPRESSOR, ORF, KINASE) FAMILY"/>
    <property type="match status" value="1"/>
</dbReference>
<gene>
    <name evidence="2" type="ORF">SAMN05443665_100713</name>
</gene>
<dbReference type="Gene3D" id="3.30.420.40">
    <property type="match status" value="3"/>
</dbReference>
<dbReference type="Proteomes" id="UP000198318">
    <property type="component" value="Unassembled WGS sequence"/>
</dbReference>
<comment type="similarity">
    <text evidence="1">Belongs to the ROK (NagC/XylR) family.</text>
</comment>
<dbReference type="GO" id="GO:0016301">
    <property type="term" value="F:kinase activity"/>
    <property type="evidence" value="ECO:0007669"/>
    <property type="project" value="UniProtKB-KW"/>
</dbReference>
<dbReference type="SUPFAM" id="SSF53067">
    <property type="entry name" value="Actin-like ATPase domain"/>
    <property type="match status" value="1"/>
</dbReference>